<dbReference type="Gene3D" id="1.10.10.60">
    <property type="entry name" value="Homeodomain-like"/>
    <property type="match status" value="1"/>
</dbReference>
<keyword evidence="2" id="KW-0238">DNA-binding</keyword>
<comment type="caution">
    <text evidence="5">The sequence shown here is derived from an EMBL/GenBank/DDBJ whole genome shotgun (WGS) entry which is preliminary data.</text>
</comment>
<gene>
    <name evidence="5" type="ORF">ACFFVF_20645</name>
</gene>
<dbReference type="PRINTS" id="PR00032">
    <property type="entry name" value="HTHARAC"/>
</dbReference>
<keyword evidence="6" id="KW-1185">Reference proteome</keyword>
<dbReference type="InterPro" id="IPR009057">
    <property type="entry name" value="Homeodomain-like_sf"/>
</dbReference>
<dbReference type="InterPro" id="IPR018060">
    <property type="entry name" value="HTH_AraC"/>
</dbReference>
<dbReference type="RefSeq" id="WP_236457260.1">
    <property type="nucleotide sequence ID" value="NZ_CBCSGE010000012.1"/>
</dbReference>
<evidence type="ECO:0000259" key="4">
    <source>
        <dbReference type="PROSITE" id="PS01124"/>
    </source>
</evidence>
<dbReference type="Proteomes" id="UP001589607">
    <property type="component" value="Unassembled WGS sequence"/>
</dbReference>
<proteinExistence type="predicted"/>
<protein>
    <submittedName>
        <fullName evidence="5">Helix-turn-helix domain-containing protein</fullName>
    </submittedName>
</protein>
<dbReference type="EMBL" id="JBHMEY010000096">
    <property type="protein sequence ID" value="MFB9098924.1"/>
    <property type="molecule type" value="Genomic_DNA"/>
</dbReference>
<dbReference type="SUPFAM" id="SSF46689">
    <property type="entry name" value="Homeodomain-like"/>
    <property type="match status" value="1"/>
</dbReference>
<evidence type="ECO:0000313" key="5">
    <source>
        <dbReference type="EMBL" id="MFB9098924.1"/>
    </source>
</evidence>
<accession>A0ABV5GUI9</accession>
<keyword evidence="1" id="KW-0805">Transcription regulation</keyword>
<dbReference type="PROSITE" id="PS01124">
    <property type="entry name" value="HTH_ARAC_FAMILY_2"/>
    <property type="match status" value="1"/>
</dbReference>
<dbReference type="PANTHER" id="PTHR43280">
    <property type="entry name" value="ARAC-FAMILY TRANSCRIPTIONAL REGULATOR"/>
    <property type="match status" value="1"/>
</dbReference>
<evidence type="ECO:0000313" key="6">
    <source>
        <dbReference type="Proteomes" id="UP001589607"/>
    </source>
</evidence>
<dbReference type="PANTHER" id="PTHR43280:SF32">
    <property type="entry name" value="TRANSCRIPTIONAL REGULATORY PROTEIN"/>
    <property type="match status" value="1"/>
</dbReference>
<evidence type="ECO:0000256" key="3">
    <source>
        <dbReference type="ARBA" id="ARBA00023163"/>
    </source>
</evidence>
<organism evidence="5 6">
    <name type="scientific">Flavobacterium jumunjinense</name>
    <dbReference type="NCBI Taxonomy" id="998845"/>
    <lineage>
        <taxon>Bacteria</taxon>
        <taxon>Pseudomonadati</taxon>
        <taxon>Bacteroidota</taxon>
        <taxon>Flavobacteriia</taxon>
        <taxon>Flavobacteriales</taxon>
        <taxon>Flavobacteriaceae</taxon>
        <taxon>Flavobacterium</taxon>
    </lineage>
</organism>
<name>A0ABV5GUI9_9FLAO</name>
<evidence type="ECO:0000256" key="2">
    <source>
        <dbReference type="ARBA" id="ARBA00023125"/>
    </source>
</evidence>
<dbReference type="InterPro" id="IPR020449">
    <property type="entry name" value="Tscrpt_reg_AraC-type_HTH"/>
</dbReference>
<sequence length="282" mass="32785">MEFKGRNGEFFWLTKIDNTVAENFGQKNESYLNILWNPFNDTNVTVDNVVYSLKKNEIMFLTELHAIESSTIEVLNSIQFNRQFYCLDNHDSEIGCKGILFFGTSQVPTIFLNEENDAAIALLWKVFQNELKASDELQGEMLQMLLKRFLILCTRIFKEQNKVRHVEETKMDIIRNFSFLVEVHYKSKHTVAEYAALMNKPAKSLTNLFSSHISKTPLQIIQERIVLEAKRMLLNTEITIKEITFELGFEDMPSFSRFFKNKIGISPKGYRDNNGVVNPIEK</sequence>
<reference evidence="5 6" key="1">
    <citation type="submission" date="2024-09" db="EMBL/GenBank/DDBJ databases">
        <authorList>
            <person name="Sun Q."/>
            <person name="Mori K."/>
        </authorList>
    </citation>
    <scope>NUCLEOTIDE SEQUENCE [LARGE SCALE GENOMIC DNA]</scope>
    <source>
        <strain evidence="5 6">CECT 7955</strain>
    </source>
</reference>
<feature type="domain" description="HTH araC/xylS-type" evidence="4">
    <location>
        <begin position="175"/>
        <end position="273"/>
    </location>
</feature>
<evidence type="ECO:0000256" key="1">
    <source>
        <dbReference type="ARBA" id="ARBA00023015"/>
    </source>
</evidence>
<dbReference type="Pfam" id="PF12833">
    <property type="entry name" value="HTH_18"/>
    <property type="match status" value="1"/>
</dbReference>
<dbReference type="SMART" id="SM00342">
    <property type="entry name" value="HTH_ARAC"/>
    <property type="match status" value="1"/>
</dbReference>
<keyword evidence="3" id="KW-0804">Transcription</keyword>